<feature type="transmembrane region" description="Helical" evidence="8">
    <location>
        <begin position="80"/>
        <end position="98"/>
    </location>
</feature>
<dbReference type="PANTHER" id="PTHR23292:SF6">
    <property type="entry name" value="FI16602P1-RELATED"/>
    <property type="match status" value="1"/>
</dbReference>
<keyword evidence="6" id="KW-0862">Zinc</keyword>
<feature type="transmembrane region" description="Helical" evidence="8">
    <location>
        <begin position="147"/>
        <end position="168"/>
    </location>
</feature>
<comment type="similarity">
    <text evidence="4">Belongs to the CDIP1/LITAF family.</text>
</comment>
<dbReference type="GO" id="GO:0005765">
    <property type="term" value="C:lysosomal membrane"/>
    <property type="evidence" value="ECO:0007669"/>
    <property type="project" value="UniProtKB-SubCell"/>
</dbReference>
<dbReference type="PROSITE" id="PS51837">
    <property type="entry name" value="LITAF"/>
    <property type="match status" value="2"/>
</dbReference>
<evidence type="ECO:0000256" key="2">
    <source>
        <dbReference type="ARBA" id="ARBA00004481"/>
    </source>
</evidence>
<evidence type="ECO:0000259" key="9">
    <source>
        <dbReference type="PROSITE" id="PS51837"/>
    </source>
</evidence>
<organism evidence="10 11">
    <name type="scientific">Oedothorax gibbosus</name>
    <dbReference type="NCBI Taxonomy" id="931172"/>
    <lineage>
        <taxon>Eukaryota</taxon>
        <taxon>Metazoa</taxon>
        <taxon>Ecdysozoa</taxon>
        <taxon>Arthropoda</taxon>
        <taxon>Chelicerata</taxon>
        <taxon>Arachnida</taxon>
        <taxon>Araneae</taxon>
        <taxon>Araneomorphae</taxon>
        <taxon>Entelegynae</taxon>
        <taxon>Araneoidea</taxon>
        <taxon>Linyphiidae</taxon>
        <taxon>Erigoninae</taxon>
        <taxon>Oedothorax</taxon>
    </lineage>
</organism>
<evidence type="ECO:0000256" key="6">
    <source>
        <dbReference type="ARBA" id="ARBA00022833"/>
    </source>
</evidence>
<dbReference type="PANTHER" id="PTHR23292">
    <property type="entry name" value="LIPOPOLYSACCHARIDE-INDUCED TUMOR NECROSIS FACTOR-ALPHA FACTOR"/>
    <property type="match status" value="1"/>
</dbReference>
<evidence type="ECO:0000256" key="1">
    <source>
        <dbReference type="ARBA" id="ARBA00004414"/>
    </source>
</evidence>
<dbReference type="Pfam" id="PF10601">
    <property type="entry name" value="zf-LITAF-like"/>
    <property type="match status" value="2"/>
</dbReference>
<evidence type="ECO:0000313" key="11">
    <source>
        <dbReference type="Proteomes" id="UP000827092"/>
    </source>
</evidence>
<dbReference type="GO" id="GO:0031902">
    <property type="term" value="C:late endosome membrane"/>
    <property type="evidence" value="ECO:0007669"/>
    <property type="project" value="UniProtKB-SubCell"/>
</dbReference>
<evidence type="ECO:0000256" key="5">
    <source>
        <dbReference type="ARBA" id="ARBA00022723"/>
    </source>
</evidence>
<dbReference type="Proteomes" id="UP000827092">
    <property type="component" value="Unassembled WGS sequence"/>
</dbReference>
<evidence type="ECO:0000256" key="4">
    <source>
        <dbReference type="ARBA" id="ARBA00005975"/>
    </source>
</evidence>
<keyword evidence="5" id="KW-0479">Metal-binding</keyword>
<proteinExistence type="inferred from homology"/>
<comment type="caution">
    <text evidence="10">The sequence shown here is derived from an EMBL/GenBank/DDBJ whole genome shotgun (WGS) entry which is preliminary data.</text>
</comment>
<feature type="domain" description="LITAF" evidence="9">
    <location>
        <begin position="110"/>
        <end position="192"/>
    </location>
</feature>
<accession>A0AAV6U519</accession>
<dbReference type="EMBL" id="JAFNEN010000676">
    <property type="protein sequence ID" value="KAG8178670.1"/>
    <property type="molecule type" value="Genomic_DNA"/>
</dbReference>
<comment type="subcellular location">
    <subcellularLocation>
        <location evidence="2">Endosome membrane</location>
        <topology evidence="2">Peripheral membrane protein</topology>
    </subcellularLocation>
    <subcellularLocation>
        <location evidence="1">Late endosome membrane</location>
    </subcellularLocation>
    <subcellularLocation>
        <location evidence="3">Lysosome membrane</location>
        <topology evidence="3">Peripheral membrane protein</topology>
        <orientation evidence="3">Cytoplasmic side</orientation>
    </subcellularLocation>
</comment>
<keyword evidence="7 8" id="KW-0472">Membrane</keyword>
<dbReference type="SMART" id="SM00714">
    <property type="entry name" value="LITAF"/>
    <property type="match status" value="2"/>
</dbReference>
<keyword evidence="8" id="KW-1133">Transmembrane helix</keyword>
<dbReference type="InterPro" id="IPR037519">
    <property type="entry name" value="LITAF_fam"/>
</dbReference>
<dbReference type="GO" id="GO:0008270">
    <property type="term" value="F:zinc ion binding"/>
    <property type="evidence" value="ECO:0007669"/>
    <property type="project" value="TreeGrafter"/>
</dbReference>
<evidence type="ECO:0000256" key="8">
    <source>
        <dbReference type="SAM" id="Phobius"/>
    </source>
</evidence>
<feature type="transmembrane region" description="Helical" evidence="8">
    <location>
        <begin position="40"/>
        <end position="60"/>
    </location>
</feature>
<reference evidence="10 11" key="1">
    <citation type="journal article" date="2022" name="Nat. Ecol. Evol.">
        <title>A masculinizing supergene underlies an exaggerated male reproductive morph in a spider.</title>
        <authorList>
            <person name="Hendrickx F."/>
            <person name="De Corte Z."/>
            <person name="Sonet G."/>
            <person name="Van Belleghem S.M."/>
            <person name="Kostlbacher S."/>
            <person name="Vangestel C."/>
        </authorList>
    </citation>
    <scope>NUCLEOTIDE SEQUENCE [LARGE SCALE GENOMIC DNA]</scope>
    <source>
        <strain evidence="10">W744_W776</strain>
    </source>
</reference>
<keyword evidence="8" id="KW-0812">Transmembrane</keyword>
<dbReference type="AlphaFoldDB" id="A0AAV6U519"/>
<name>A0AAV6U519_9ARAC</name>
<evidence type="ECO:0000313" key="10">
    <source>
        <dbReference type="EMBL" id="KAG8178670.1"/>
    </source>
</evidence>
<gene>
    <name evidence="10" type="ORF">JTE90_025592</name>
</gene>
<evidence type="ECO:0000256" key="7">
    <source>
        <dbReference type="ARBA" id="ARBA00023136"/>
    </source>
</evidence>
<evidence type="ECO:0000256" key="3">
    <source>
        <dbReference type="ARBA" id="ARBA00004630"/>
    </source>
</evidence>
<dbReference type="InterPro" id="IPR006629">
    <property type="entry name" value="LITAF"/>
</dbReference>
<keyword evidence="11" id="KW-1185">Reference proteome</keyword>
<protein>
    <recommendedName>
        <fullName evidence="9">LITAF domain-containing protein</fullName>
    </recommendedName>
</protein>
<feature type="domain" description="LITAF" evidence="9">
    <location>
        <begin position="1"/>
        <end position="82"/>
    </location>
</feature>
<sequence>MDTISDTNPLFCHYPLKITCPSCGHYGFTRCITARGNCSYLTACIVFVFCCPFFWIPLVIPTTKDWVHYCTKCDTELGRFFTGILSLFFLNLIMENLIKEEPPQYSPPVQRTVIVGNPGLFGDYPMQVTCGNCQKTINTTTTEENGLLVWIAIIVILIVFFPLAWVPLVSSSCKDVSHYCPSCGAKLGIYKRL</sequence>